<name>A0A8H4RPY2_9HELO</name>
<dbReference type="AlphaFoldDB" id="A0A8H4RPY2"/>
<feature type="region of interest" description="Disordered" evidence="1">
    <location>
        <begin position="1"/>
        <end position="21"/>
    </location>
</feature>
<dbReference type="EMBL" id="JAAMPI010000316">
    <property type="protein sequence ID" value="KAF4632799.1"/>
    <property type="molecule type" value="Genomic_DNA"/>
</dbReference>
<evidence type="ECO:0000313" key="3">
    <source>
        <dbReference type="EMBL" id="KAF4632799.1"/>
    </source>
</evidence>
<sequence>MADQAQTASGPHTSPHQSRKECVLGGAGTEAIDADDDNWTGLEAAYIFPLAFEGLWKDYNYDRWAKSPSNREGFKGGKINSAQNGLLLRSDIHQLFDMYSISVNPDDNYKIICFARETNGIAGKRFDQRPLDDPQRPSEQLLRWHFRQAVLVNMKGAGERIFEHDFPPSSDIVGSILEGPKVAKRMELELFSRLATQFDLTQ</sequence>
<reference evidence="3 4" key="1">
    <citation type="submission" date="2020-03" db="EMBL/GenBank/DDBJ databases">
        <title>Draft Genome Sequence of Cudoniella acicularis.</title>
        <authorList>
            <person name="Buettner E."/>
            <person name="Kellner H."/>
        </authorList>
    </citation>
    <scope>NUCLEOTIDE SEQUENCE [LARGE SCALE GENOMIC DNA]</scope>
    <source>
        <strain evidence="3 4">DSM 108380</strain>
    </source>
</reference>
<feature type="compositionally biased region" description="Polar residues" evidence="1">
    <location>
        <begin position="1"/>
        <end position="16"/>
    </location>
</feature>
<dbReference type="Pfam" id="PF13391">
    <property type="entry name" value="HNH_2"/>
    <property type="match status" value="1"/>
</dbReference>
<organism evidence="3 4">
    <name type="scientific">Cudoniella acicularis</name>
    <dbReference type="NCBI Taxonomy" id="354080"/>
    <lineage>
        <taxon>Eukaryota</taxon>
        <taxon>Fungi</taxon>
        <taxon>Dikarya</taxon>
        <taxon>Ascomycota</taxon>
        <taxon>Pezizomycotina</taxon>
        <taxon>Leotiomycetes</taxon>
        <taxon>Helotiales</taxon>
        <taxon>Tricladiaceae</taxon>
        <taxon>Cudoniella</taxon>
    </lineage>
</organism>
<protein>
    <recommendedName>
        <fullName evidence="2">HNH nuclease domain-containing protein</fullName>
    </recommendedName>
</protein>
<dbReference type="Proteomes" id="UP000566819">
    <property type="component" value="Unassembled WGS sequence"/>
</dbReference>
<dbReference type="OrthoDB" id="3433692at2759"/>
<dbReference type="InterPro" id="IPR003615">
    <property type="entry name" value="HNH_nuc"/>
</dbReference>
<keyword evidence="4" id="KW-1185">Reference proteome</keyword>
<comment type="caution">
    <text evidence="3">The sequence shown here is derived from an EMBL/GenBank/DDBJ whole genome shotgun (WGS) entry which is preliminary data.</text>
</comment>
<feature type="domain" description="HNH nuclease" evidence="2">
    <location>
        <begin position="35"/>
        <end position="104"/>
    </location>
</feature>
<accession>A0A8H4RPY2</accession>
<proteinExistence type="predicted"/>
<evidence type="ECO:0000313" key="4">
    <source>
        <dbReference type="Proteomes" id="UP000566819"/>
    </source>
</evidence>
<evidence type="ECO:0000259" key="2">
    <source>
        <dbReference type="Pfam" id="PF13391"/>
    </source>
</evidence>
<evidence type="ECO:0000256" key="1">
    <source>
        <dbReference type="SAM" id="MobiDB-lite"/>
    </source>
</evidence>
<gene>
    <name evidence="3" type="ORF">G7Y89_g5334</name>
</gene>